<name>A0A2B4R468_STYPI</name>
<dbReference type="Proteomes" id="UP000225706">
    <property type="component" value="Unassembled WGS sequence"/>
</dbReference>
<protein>
    <recommendedName>
        <fullName evidence="3">Type VI secretion system protein ImpG</fullName>
    </recommendedName>
</protein>
<dbReference type="Pfam" id="PF05947">
    <property type="entry name" value="T6SS_TssF"/>
    <property type="match status" value="2"/>
</dbReference>
<organism evidence="1 2">
    <name type="scientific">Stylophora pistillata</name>
    <name type="common">Smooth cauliflower coral</name>
    <dbReference type="NCBI Taxonomy" id="50429"/>
    <lineage>
        <taxon>Eukaryota</taxon>
        <taxon>Metazoa</taxon>
        <taxon>Cnidaria</taxon>
        <taxon>Anthozoa</taxon>
        <taxon>Hexacorallia</taxon>
        <taxon>Scleractinia</taxon>
        <taxon>Astrocoeniina</taxon>
        <taxon>Pocilloporidae</taxon>
        <taxon>Stylophora</taxon>
    </lineage>
</organism>
<accession>A0A2B4R468</accession>
<evidence type="ECO:0000313" key="2">
    <source>
        <dbReference type="Proteomes" id="UP000225706"/>
    </source>
</evidence>
<proteinExistence type="predicted"/>
<evidence type="ECO:0008006" key="3">
    <source>
        <dbReference type="Google" id="ProtNLM"/>
    </source>
</evidence>
<dbReference type="PANTHER" id="PTHR35370:SF1">
    <property type="entry name" value="TYPE VI SECRETION SYSTEM COMPONENT TSSF1"/>
    <property type="match status" value="1"/>
</dbReference>
<comment type="caution">
    <text evidence="1">The sequence shown here is derived from an EMBL/GenBank/DDBJ whole genome shotgun (WGS) entry which is preliminary data.</text>
</comment>
<dbReference type="EMBL" id="LSMT01002919">
    <property type="protein sequence ID" value="PFX11300.1"/>
    <property type="molecule type" value="Genomic_DNA"/>
</dbReference>
<sequence length="443" mass="49992">MYPHMVNPLPSLMIACMEQDSSDGSLTTGHTVPRGSPLFAEAKEGEVCRFQTCYDTTLWPVHIEHAEVVAFDRFELPRTMPKTSRVLRLRLVCDAGPFSDLPLKSLRIYLGGDQRVRHELYEALFLKDAPFVFGTVDAEEQTWNFVEPGALAPVGFAENESLFPFMDRGYDAYRLLYEYFHFQDKFLFFDINGLQTQGITQDSMEILIALPDEARLDGDNVSAANFLLGETRPGFTGSDMLLTFVGPRFDPKMPPVQTVFADIWCTNRALAEQIPAGGMLQSEQALPVQRIYCLERLCTTRHPPQDGETQWRLISQMSLNHLSLTCEEEGMVALKEMLRLHADLQSSPTIPEIKGIEDMNASVVTRRVGKDAWRGFIQGVKISLTLNEDVYAGTSAFLFSAVLYRFFGLYGALNSFAELEVRRTHQPGVWKVWPPQTGDKPLQ</sequence>
<dbReference type="PANTHER" id="PTHR35370">
    <property type="entry name" value="CYTOPLASMIC PROTEIN-RELATED-RELATED"/>
    <property type="match status" value="1"/>
</dbReference>
<dbReference type="InterPro" id="IPR010272">
    <property type="entry name" value="T6SS_TssF"/>
</dbReference>
<gene>
    <name evidence="1" type="ORF">AWC38_SpisGene25061</name>
</gene>
<reference evidence="2" key="1">
    <citation type="journal article" date="2017" name="bioRxiv">
        <title>Comparative analysis of the genomes of Stylophora pistillata and Acropora digitifera provides evidence for extensive differences between species of corals.</title>
        <authorList>
            <person name="Voolstra C.R."/>
            <person name="Li Y."/>
            <person name="Liew Y.J."/>
            <person name="Baumgarten S."/>
            <person name="Zoccola D."/>
            <person name="Flot J.-F."/>
            <person name="Tambutte S."/>
            <person name="Allemand D."/>
            <person name="Aranda M."/>
        </authorList>
    </citation>
    <scope>NUCLEOTIDE SEQUENCE [LARGE SCALE GENOMIC DNA]</scope>
</reference>
<evidence type="ECO:0000313" key="1">
    <source>
        <dbReference type="EMBL" id="PFX11300.1"/>
    </source>
</evidence>
<keyword evidence="2" id="KW-1185">Reference proteome</keyword>
<dbReference type="AlphaFoldDB" id="A0A2B4R468"/>